<evidence type="ECO:0000313" key="2">
    <source>
        <dbReference type="Proteomes" id="UP000314294"/>
    </source>
</evidence>
<accession>A0A4Z2GQH4</accession>
<reference evidence="1 2" key="1">
    <citation type="submission" date="2019-03" db="EMBL/GenBank/DDBJ databases">
        <title>First draft genome of Liparis tanakae, snailfish: a comprehensive survey of snailfish specific genes.</title>
        <authorList>
            <person name="Kim W."/>
            <person name="Song I."/>
            <person name="Jeong J.-H."/>
            <person name="Kim D."/>
            <person name="Kim S."/>
            <person name="Ryu S."/>
            <person name="Song J.Y."/>
            <person name="Lee S.K."/>
        </authorList>
    </citation>
    <scope>NUCLEOTIDE SEQUENCE [LARGE SCALE GENOMIC DNA]</scope>
    <source>
        <tissue evidence="1">Muscle</tissue>
    </source>
</reference>
<protein>
    <submittedName>
        <fullName evidence="1">Uncharacterized protein</fullName>
    </submittedName>
</protein>
<sequence>MDSPPRGSGPDTVKPLHNPSTPTDVFTFDWFVSSLYKDILDQVAQHMEEERDSQSSTSHQCFDIISVHVQGFVVFVHGFHMAAMFEVAHTGTHTETTKTDEEQEDQGTTLYQPTSKVYGQLLPRKDTQFDVLKVGQKRVLEDGDCDFLLFLRKQLKNGTAYKINVTNIQRVNVAQ</sequence>
<name>A0A4Z2GQH4_9TELE</name>
<comment type="caution">
    <text evidence="1">The sequence shown here is derived from an EMBL/GenBank/DDBJ whole genome shotgun (WGS) entry which is preliminary data.</text>
</comment>
<dbReference type="EMBL" id="SRLO01000452">
    <property type="protein sequence ID" value="TNN55551.1"/>
    <property type="molecule type" value="Genomic_DNA"/>
</dbReference>
<keyword evidence="2" id="KW-1185">Reference proteome</keyword>
<gene>
    <name evidence="1" type="ORF">EYF80_034209</name>
</gene>
<dbReference type="Proteomes" id="UP000314294">
    <property type="component" value="Unassembled WGS sequence"/>
</dbReference>
<dbReference type="AlphaFoldDB" id="A0A4Z2GQH4"/>
<organism evidence="1 2">
    <name type="scientific">Liparis tanakae</name>
    <name type="common">Tanaka's snailfish</name>
    <dbReference type="NCBI Taxonomy" id="230148"/>
    <lineage>
        <taxon>Eukaryota</taxon>
        <taxon>Metazoa</taxon>
        <taxon>Chordata</taxon>
        <taxon>Craniata</taxon>
        <taxon>Vertebrata</taxon>
        <taxon>Euteleostomi</taxon>
        <taxon>Actinopterygii</taxon>
        <taxon>Neopterygii</taxon>
        <taxon>Teleostei</taxon>
        <taxon>Neoteleostei</taxon>
        <taxon>Acanthomorphata</taxon>
        <taxon>Eupercaria</taxon>
        <taxon>Perciformes</taxon>
        <taxon>Cottioidei</taxon>
        <taxon>Cottales</taxon>
        <taxon>Liparidae</taxon>
        <taxon>Liparis</taxon>
    </lineage>
</organism>
<evidence type="ECO:0000313" key="1">
    <source>
        <dbReference type="EMBL" id="TNN55551.1"/>
    </source>
</evidence>
<proteinExistence type="predicted"/>